<evidence type="ECO:0000313" key="2">
    <source>
        <dbReference type="EMBL" id="AMD87566.1"/>
    </source>
</evidence>
<feature type="transmembrane region" description="Helical" evidence="1">
    <location>
        <begin position="37"/>
        <end position="57"/>
    </location>
</feature>
<dbReference type="EMBL" id="CP014228">
    <property type="protein sequence ID" value="AMD87566.1"/>
    <property type="molecule type" value="Genomic_DNA"/>
</dbReference>
<reference evidence="3" key="1">
    <citation type="submission" date="2016-02" db="EMBL/GenBank/DDBJ databases">
        <authorList>
            <person name="Holder M.E."/>
            <person name="Ajami N.J."/>
            <person name="Petrosino J.F."/>
        </authorList>
    </citation>
    <scope>NUCLEOTIDE SEQUENCE [LARGE SCALE GENOMIC DNA]</scope>
    <source>
        <strain evidence="3">CCUG 36733</strain>
    </source>
</reference>
<dbReference type="AlphaFoldDB" id="A0A0X8JFA9"/>
<dbReference type="Proteomes" id="UP000065220">
    <property type="component" value="Chromosome"/>
</dbReference>
<keyword evidence="1" id="KW-0472">Membrane</keyword>
<dbReference type="STRING" id="111015.AXF14_08190"/>
<protein>
    <submittedName>
        <fullName evidence="2">Uncharacterized protein</fullName>
    </submittedName>
</protein>
<dbReference type="KEGG" id="ard:AXF14_08190"/>
<name>A0A0X8JFA9_ACTRD</name>
<proteinExistence type="predicted"/>
<evidence type="ECO:0000313" key="3">
    <source>
        <dbReference type="Proteomes" id="UP000065220"/>
    </source>
</evidence>
<sequence>MLLGVVAIYGGHSGAGSGITFLDLCSLGTPLTTHESVLLKTPLIAVANIVASMLFIVAGQVDWAATIAVGLGSFVGGLLGP</sequence>
<evidence type="ECO:0000256" key="1">
    <source>
        <dbReference type="SAM" id="Phobius"/>
    </source>
</evidence>
<keyword evidence="1" id="KW-1133">Transmembrane helix</keyword>
<organism evidence="2 3">
    <name type="scientific">Actinomyces radicidentis</name>
    <dbReference type="NCBI Taxonomy" id="111015"/>
    <lineage>
        <taxon>Bacteria</taxon>
        <taxon>Bacillati</taxon>
        <taxon>Actinomycetota</taxon>
        <taxon>Actinomycetes</taxon>
        <taxon>Actinomycetales</taxon>
        <taxon>Actinomycetaceae</taxon>
        <taxon>Actinomyces</taxon>
    </lineage>
</organism>
<keyword evidence="3" id="KW-1185">Reference proteome</keyword>
<feature type="transmembrane region" description="Helical" evidence="1">
    <location>
        <begin position="6"/>
        <end position="25"/>
    </location>
</feature>
<feature type="transmembrane region" description="Helical" evidence="1">
    <location>
        <begin position="63"/>
        <end position="80"/>
    </location>
</feature>
<gene>
    <name evidence="2" type="ORF">AXF14_08190</name>
</gene>
<accession>A0A0X8JFA9</accession>
<keyword evidence="1" id="KW-0812">Transmembrane</keyword>